<dbReference type="CDD" id="cd00585">
    <property type="entry name" value="Peptidase_C1B"/>
    <property type="match status" value="1"/>
</dbReference>
<dbReference type="PANTHER" id="PTHR10363:SF2">
    <property type="entry name" value="BLEOMYCIN HYDROLASE"/>
    <property type="match status" value="1"/>
</dbReference>
<keyword evidence="1 4" id="KW-0645">Protease</keyword>
<feature type="active site" evidence="5">
    <location>
        <position position="361"/>
    </location>
</feature>
<dbReference type="Proteomes" id="UP000003744">
    <property type="component" value="Unassembled WGS sequence"/>
</dbReference>
<evidence type="ECO:0000256" key="4">
    <source>
        <dbReference type="PIRNR" id="PIRNR005700"/>
    </source>
</evidence>
<evidence type="ECO:0000256" key="5">
    <source>
        <dbReference type="PIRSR" id="PIRSR005700-1"/>
    </source>
</evidence>
<dbReference type="GO" id="GO:0009636">
    <property type="term" value="P:response to toxic substance"/>
    <property type="evidence" value="ECO:0007669"/>
    <property type="project" value="TreeGrafter"/>
</dbReference>
<dbReference type="PANTHER" id="PTHR10363">
    <property type="entry name" value="BLEOMYCIN HYDROLASE"/>
    <property type="match status" value="1"/>
</dbReference>
<gene>
    <name evidence="6" type="ORF">HMPREF0077_1442</name>
</gene>
<feature type="active site" evidence="5">
    <location>
        <position position="67"/>
    </location>
</feature>
<evidence type="ECO:0000256" key="2">
    <source>
        <dbReference type="ARBA" id="ARBA00022801"/>
    </source>
</evidence>
<sequence>MINKEKFKDLDKKFYADRANVIGQSAVTRNGITESVLDPDVIKDMRHSFSLELKQGEITDQKQSGRCWMFSALNTMRYRIIKDYKLETFELSQAYPLFFDKLEKSNYFLESIIKTLDEDLQGRLVKHILADPLGDGGQWDMFVNLVNKYGVVPKYAMPEVNASSSTREMDSYLTKMLRSFAKDLRKAHQEGKSLEELEKMKDGFNEDIYRALTLILGTPPKTIDFEARDKDDNYICDKNLSPKEFFDKYVKMNIDDFVSLINAPTADKPFNETFTVDYLGNVCEGKPVKYLNLPIDELKKAAIRQLEDGYPVWMGCDVGQSFVRKEGILSTKAFKLEELFGLDFAMTKEDRLDYSESLMTHAMVFTGVDLDDEGNPIRWKIENSWGDRAGNKGYLVMSDEWFNEYMYQIAVDKKYLTDDQKKAWEKEPIHLKPWDPMGSLAK</sequence>
<dbReference type="GO" id="GO:0043418">
    <property type="term" value="P:homocysteine catabolic process"/>
    <property type="evidence" value="ECO:0007669"/>
    <property type="project" value="TreeGrafter"/>
</dbReference>
<comment type="caution">
    <text evidence="6">The sequence shown here is derived from an EMBL/GenBank/DDBJ whole genome shotgun (WGS) entry which is preliminary data.</text>
</comment>
<dbReference type="RefSeq" id="WP_004837571.1">
    <property type="nucleotide sequence ID" value="NZ_GG666302.1"/>
</dbReference>
<dbReference type="PIRSF" id="PIRSF005700">
    <property type="entry name" value="PepC"/>
    <property type="match status" value="1"/>
</dbReference>
<feature type="active site" evidence="5">
    <location>
        <position position="383"/>
    </location>
</feature>
<name>C2CIY2_9FIRM</name>
<comment type="similarity">
    <text evidence="4">Belongs to the peptidase C1 family.</text>
</comment>
<dbReference type="Gene3D" id="3.90.70.10">
    <property type="entry name" value="Cysteine proteinases"/>
    <property type="match status" value="1"/>
</dbReference>
<dbReference type="InterPro" id="IPR004134">
    <property type="entry name" value="Peptidase_C1B"/>
</dbReference>
<dbReference type="EMBL" id="ACGC01000078">
    <property type="protein sequence ID" value="EEI82421.1"/>
    <property type="molecule type" value="Genomic_DNA"/>
</dbReference>
<dbReference type="PROSITE" id="PS00139">
    <property type="entry name" value="THIOL_PROTEASE_CYS"/>
    <property type="match status" value="1"/>
</dbReference>
<evidence type="ECO:0000256" key="3">
    <source>
        <dbReference type="ARBA" id="ARBA00022807"/>
    </source>
</evidence>
<accession>C2CIY2</accession>
<evidence type="ECO:0000256" key="1">
    <source>
        <dbReference type="ARBA" id="ARBA00022670"/>
    </source>
</evidence>
<dbReference type="GO" id="GO:0005737">
    <property type="term" value="C:cytoplasm"/>
    <property type="evidence" value="ECO:0007669"/>
    <property type="project" value="TreeGrafter"/>
</dbReference>
<dbReference type="eggNOG" id="COG3579">
    <property type="taxonomic scope" value="Bacteria"/>
</dbReference>
<dbReference type="InterPro" id="IPR038765">
    <property type="entry name" value="Papain-like_cys_pep_sf"/>
</dbReference>
<organism evidence="6 7">
    <name type="scientific">Anaerococcus tetradius ATCC 35098</name>
    <dbReference type="NCBI Taxonomy" id="525255"/>
    <lineage>
        <taxon>Bacteria</taxon>
        <taxon>Bacillati</taxon>
        <taxon>Bacillota</taxon>
        <taxon>Tissierellia</taxon>
        <taxon>Tissierellales</taxon>
        <taxon>Peptoniphilaceae</taxon>
        <taxon>Anaerococcus</taxon>
    </lineage>
</organism>
<dbReference type="AlphaFoldDB" id="C2CIY2"/>
<dbReference type="GO" id="GO:0070005">
    <property type="term" value="F:cysteine-type aminopeptidase activity"/>
    <property type="evidence" value="ECO:0007669"/>
    <property type="project" value="InterPro"/>
</dbReference>
<dbReference type="Pfam" id="PF03051">
    <property type="entry name" value="Peptidase_C1_2"/>
    <property type="match status" value="1"/>
</dbReference>
<keyword evidence="3 4" id="KW-0788">Thiol protease</keyword>
<proteinExistence type="inferred from homology"/>
<evidence type="ECO:0000313" key="6">
    <source>
        <dbReference type="EMBL" id="EEI82421.1"/>
    </source>
</evidence>
<dbReference type="InterPro" id="IPR000169">
    <property type="entry name" value="Pept_cys_AS"/>
</dbReference>
<dbReference type="GO" id="GO:0006508">
    <property type="term" value="P:proteolysis"/>
    <property type="evidence" value="ECO:0007669"/>
    <property type="project" value="UniProtKB-KW"/>
</dbReference>
<keyword evidence="4" id="KW-0031">Aminopeptidase</keyword>
<dbReference type="SUPFAM" id="SSF54001">
    <property type="entry name" value="Cysteine proteinases"/>
    <property type="match status" value="1"/>
</dbReference>
<dbReference type="MEROPS" id="C01.086"/>
<protein>
    <recommendedName>
        <fullName evidence="4">Aminopeptidase</fullName>
    </recommendedName>
</protein>
<keyword evidence="2 4" id="KW-0378">Hydrolase</keyword>
<reference evidence="6 7" key="1">
    <citation type="submission" date="2009-01" db="EMBL/GenBank/DDBJ databases">
        <authorList>
            <person name="Qin X."/>
            <person name="Bachman B."/>
            <person name="Battles P."/>
            <person name="Bell A."/>
            <person name="Bess C."/>
            <person name="Bickham C."/>
            <person name="Chaboub L."/>
            <person name="Chen D."/>
            <person name="Coyle M."/>
            <person name="Deiros D.R."/>
            <person name="Dinh H."/>
            <person name="Forbes L."/>
            <person name="Fowler G."/>
            <person name="Francisco L."/>
            <person name="Fu Q."/>
            <person name="Gubbala S."/>
            <person name="Hale W."/>
            <person name="Han Y."/>
            <person name="Hemphill L."/>
            <person name="Highlander S.K."/>
            <person name="Hirani K."/>
            <person name="Hogues M."/>
            <person name="Jackson L."/>
            <person name="Jakkamsetti A."/>
            <person name="Javaid M."/>
            <person name="Jiang H."/>
            <person name="Korchina V."/>
            <person name="Kovar C."/>
            <person name="Lara F."/>
            <person name="Lee S."/>
            <person name="Mata R."/>
            <person name="Mathew T."/>
            <person name="Moen C."/>
            <person name="Morales K."/>
            <person name="Munidasa M."/>
            <person name="Nazareth L."/>
            <person name="Ngo R."/>
            <person name="Nguyen L."/>
            <person name="Okwuonu G."/>
            <person name="Ongeri F."/>
            <person name="Patil S."/>
            <person name="Petrosino J."/>
            <person name="Pham C."/>
            <person name="Pham P."/>
            <person name="Pu L.-L."/>
            <person name="Puazo M."/>
            <person name="Raj R."/>
            <person name="Reid J."/>
            <person name="Rouhana J."/>
            <person name="Saada N."/>
            <person name="Shang Y."/>
            <person name="Simmons D."/>
            <person name="Thornton R."/>
            <person name="Warren J."/>
            <person name="Weissenberger G."/>
            <person name="Zhang J."/>
            <person name="Zhang L."/>
            <person name="Zhou C."/>
            <person name="Zhu D."/>
            <person name="Muzny D."/>
            <person name="Worley K."/>
            <person name="Gibbs R."/>
        </authorList>
    </citation>
    <scope>NUCLEOTIDE SEQUENCE [LARGE SCALE GENOMIC DNA]</scope>
    <source>
        <strain evidence="6 7">ATCC 35098</strain>
    </source>
</reference>
<dbReference type="HOGENOM" id="CLU_038600_0_1_9"/>
<evidence type="ECO:0000313" key="7">
    <source>
        <dbReference type="Proteomes" id="UP000003744"/>
    </source>
</evidence>